<keyword evidence="3 7" id="KW-0240">DNA-directed RNA polymerase</keyword>
<dbReference type="PANTHER" id="PTHR14440">
    <property type="entry name" value="DNA-DIRECTED RNA POLYMERASE I SUBUNIT RPA49"/>
    <property type="match status" value="1"/>
</dbReference>
<name>A0ABY8EQ13_MALFU</name>
<comment type="subcellular location">
    <subcellularLocation>
        <location evidence="1">Nucleus</location>
        <location evidence="1">Nucleolus</location>
    </subcellularLocation>
</comment>
<proteinExistence type="inferred from homology"/>
<keyword evidence="5" id="KW-0539">Nucleus</keyword>
<keyword evidence="8" id="KW-1185">Reference proteome</keyword>
<evidence type="ECO:0000313" key="8">
    <source>
        <dbReference type="Proteomes" id="UP000818624"/>
    </source>
</evidence>
<reference evidence="7 8" key="1">
    <citation type="journal article" date="2020" name="Elife">
        <title>Loss of centromere function drives karyotype evolution in closely related Malassezia species.</title>
        <authorList>
            <person name="Sankaranarayanan S.R."/>
            <person name="Ianiri G."/>
            <person name="Coelho M.A."/>
            <person name="Reza M.H."/>
            <person name="Thimmappa B.C."/>
            <person name="Ganguly P."/>
            <person name="Vadnala R.N."/>
            <person name="Sun S."/>
            <person name="Siddharthan R."/>
            <person name="Tellgren-Roth C."/>
            <person name="Dawson T.L."/>
            <person name="Heitman J."/>
            <person name="Sanyal K."/>
        </authorList>
    </citation>
    <scope>NUCLEOTIDE SEQUENCE [LARGE SCALE GENOMIC DNA]</scope>
    <source>
        <strain evidence="7">CBS14141</strain>
    </source>
</reference>
<evidence type="ECO:0000256" key="3">
    <source>
        <dbReference type="ARBA" id="ARBA00022478"/>
    </source>
</evidence>
<evidence type="ECO:0000313" key="7">
    <source>
        <dbReference type="EMBL" id="WFD47592.1"/>
    </source>
</evidence>
<gene>
    <name evidence="7" type="primary">RPA49</name>
    <name evidence="7" type="ORF">GLX27_002244</name>
</gene>
<dbReference type="GO" id="GO:0000428">
    <property type="term" value="C:DNA-directed RNA polymerase complex"/>
    <property type="evidence" value="ECO:0007669"/>
    <property type="project" value="UniProtKB-KW"/>
</dbReference>
<accession>A0ABY8EQ13</accession>
<evidence type="ECO:0000256" key="4">
    <source>
        <dbReference type="ARBA" id="ARBA00023163"/>
    </source>
</evidence>
<evidence type="ECO:0000256" key="5">
    <source>
        <dbReference type="ARBA" id="ARBA00023242"/>
    </source>
</evidence>
<feature type="region of interest" description="Disordered" evidence="6">
    <location>
        <begin position="1"/>
        <end position="37"/>
    </location>
</feature>
<protein>
    <submittedName>
        <fullName evidence="7">DNA-directed RNA polymerase I subunit rpa49</fullName>
    </submittedName>
</protein>
<sequence>MAAAKDRSSKRRAKDGDAEPSKKKAKTQSEPAQGQVVFRVESDDAPVGPVLAEMAEFEPSSTDFALYSAPSDGSNGSESEKSATMNDRLLLAGDTPKIQYLSSNWGWGASSQAPPDLRRETRGYAGEYLLGVYDKQKKQVTLRAVPVFTINRSIKALANVSAMAVESGADSGFDYSRARRDLGEAFGNKKQKQAARNMDRMKVNTENMDDVLEHVASGIDESVSALPSENELAAALNVSRALPRANLEAEDPADVYALDTILPPTVRKALSTKPLLACQSQSELGKTLRSLPHPSPWLLPRLWEVVQTAQRDGSGSKAAELVQVGYYMALLLAFRRQARVLGKGNEDPRATLAHKMRLPEREKEVVLDDLLSRFAETPRGSQAYVQADSPRPMMTATSDTKLFAVILVLALYMDNFSVAPQQLAQELSVPTQRYVAVAHTQSQRTVSLVGMHLVAVDAARCGRGPGGIACRQAVAPQDPARVPTAAEARPSTALGS</sequence>
<dbReference type="InterPro" id="IPR009668">
    <property type="entry name" value="RNA_pol-assoc_fac_A49-like"/>
</dbReference>
<dbReference type="EMBL" id="CP046235">
    <property type="protein sequence ID" value="WFD47592.1"/>
    <property type="molecule type" value="Genomic_DNA"/>
</dbReference>
<keyword evidence="4" id="KW-0804">Transcription</keyword>
<comment type="similarity">
    <text evidence="2">Belongs to the eukaryotic RPA49/POLR1E RNA polymerase subunit family.</text>
</comment>
<evidence type="ECO:0000256" key="1">
    <source>
        <dbReference type="ARBA" id="ARBA00004604"/>
    </source>
</evidence>
<dbReference type="Proteomes" id="UP000818624">
    <property type="component" value="Chromosome 2"/>
</dbReference>
<evidence type="ECO:0000256" key="2">
    <source>
        <dbReference type="ARBA" id="ARBA00009430"/>
    </source>
</evidence>
<dbReference type="Pfam" id="PF06870">
    <property type="entry name" value="RNA_pol_I_A49"/>
    <property type="match status" value="1"/>
</dbReference>
<organism evidence="7 8">
    <name type="scientific">Malassezia furfur</name>
    <name type="common">Pityriasis versicolor infection agent</name>
    <name type="synonym">Pityrosporum furfur</name>
    <dbReference type="NCBI Taxonomy" id="55194"/>
    <lineage>
        <taxon>Eukaryota</taxon>
        <taxon>Fungi</taxon>
        <taxon>Dikarya</taxon>
        <taxon>Basidiomycota</taxon>
        <taxon>Ustilaginomycotina</taxon>
        <taxon>Malasseziomycetes</taxon>
        <taxon>Malasseziales</taxon>
        <taxon>Malasseziaceae</taxon>
        <taxon>Malassezia</taxon>
    </lineage>
</organism>
<evidence type="ECO:0000256" key="6">
    <source>
        <dbReference type="SAM" id="MobiDB-lite"/>
    </source>
</evidence>